<feature type="active site" description="Proton donor" evidence="8">
    <location>
        <position position="434"/>
    </location>
</feature>
<reference evidence="12" key="1">
    <citation type="submission" date="2023-05" db="EMBL/GenBank/DDBJ databases">
        <authorList>
            <person name="Huff M."/>
        </authorList>
    </citation>
    <scope>NUCLEOTIDE SEQUENCE</scope>
</reference>
<keyword evidence="4 9" id="KW-0378">Hydrolase</keyword>
<feature type="compositionally biased region" description="Acidic residues" evidence="10">
    <location>
        <begin position="11"/>
        <end position="34"/>
    </location>
</feature>
<organism evidence="12 13">
    <name type="scientific">Fraxinus pennsylvanica</name>
    <dbReference type="NCBI Taxonomy" id="56036"/>
    <lineage>
        <taxon>Eukaryota</taxon>
        <taxon>Viridiplantae</taxon>
        <taxon>Streptophyta</taxon>
        <taxon>Embryophyta</taxon>
        <taxon>Tracheophyta</taxon>
        <taxon>Spermatophyta</taxon>
        <taxon>Magnoliopsida</taxon>
        <taxon>eudicotyledons</taxon>
        <taxon>Gunneridae</taxon>
        <taxon>Pentapetalae</taxon>
        <taxon>asterids</taxon>
        <taxon>lamiids</taxon>
        <taxon>Lamiales</taxon>
        <taxon>Oleaceae</taxon>
        <taxon>Oleeae</taxon>
        <taxon>Fraxinus</taxon>
    </lineage>
</organism>
<keyword evidence="7 9" id="KW-0624">Polysaccharide degradation</keyword>
<dbReference type="Gene3D" id="3.20.20.80">
    <property type="entry name" value="Glycosidases"/>
    <property type="match status" value="1"/>
</dbReference>
<dbReference type="PANTHER" id="PTHR31352:SF47">
    <property type="entry name" value="BETA-AMYLASE 7"/>
    <property type="match status" value="1"/>
</dbReference>
<keyword evidence="5 9" id="KW-0119">Carbohydrate metabolism</keyword>
<feature type="region of interest" description="Disordered" evidence="10">
    <location>
        <begin position="1"/>
        <end position="91"/>
    </location>
</feature>
<proteinExistence type="inferred from homology"/>
<dbReference type="PROSITE" id="PS00506">
    <property type="entry name" value="BETA_AMYLASE_1"/>
    <property type="match status" value="1"/>
</dbReference>
<keyword evidence="13" id="KW-1185">Reference proteome</keyword>
<name>A0AAD1ZI64_9LAMI</name>
<feature type="region of interest" description="Disordered" evidence="10">
    <location>
        <begin position="143"/>
        <end position="181"/>
    </location>
</feature>
<feature type="active site" description="Proton acceptor" evidence="8">
    <location>
        <position position="630"/>
    </location>
</feature>
<gene>
    <name evidence="12" type="ORF">FPE_LOCUS17846</name>
</gene>
<feature type="compositionally biased region" description="Polar residues" evidence="10">
    <location>
        <begin position="156"/>
        <end position="165"/>
    </location>
</feature>
<feature type="compositionally biased region" description="Basic and acidic residues" evidence="10">
    <location>
        <begin position="79"/>
        <end position="90"/>
    </location>
</feature>
<evidence type="ECO:0000259" key="11">
    <source>
        <dbReference type="Pfam" id="PF05687"/>
    </source>
</evidence>
<feature type="region of interest" description="Disordered" evidence="10">
    <location>
        <begin position="202"/>
        <end position="225"/>
    </location>
</feature>
<dbReference type="PRINTS" id="PR00750">
    <property type="entry name" value="BETAAMYLASE"/>
</dbReference>
<feature type="compositionally biased region" description="Low complexity" evidence="10">
    <location>
        <begin position="202"/>
        <end position="216"/>
    </location>
</feature>
<dbReference type="EMBL" id="OU503045">
    <property type="protein sequence ID" value="CAI9770213.1"/>
    <property type="molecule type" value="Genomic_DNA"/>
</dbReference>
<dbReference type="InterPro" id="IPR001371">
    <property type="entry name" value="Glyco_hydro_14B_pln"/>
</dbReference>
<dbReference type="Pfam" id="PF01373">
    <property type="entry name" value="Glyco_hydro_14"/>
    <property type="match status" value="1"/>
</dbReference>
<evidence type="ECO:0000256" key="4">
    <source>
        <dbReference type="ARBA" id="ARBA00022801"/>
    </source>
</evidence>
<dbReference type="Pfam" id="PF05687">
    <property type="entry name" value="BES1_N"/>
    <property type="match status" value="1"/>
</dbReference>
<comment type="similarity">
    <text evidence="2 9">Belongs to the glycosyl hydrolase 14 family.</text>
</comment>
<evidence type="ECO:0000313" key="13">
    <source>
        <dbReference type="Proteomes" id="UP000834106"/>
    </source>
</evidence>
<evidence type="ECO:0000313" key="12">
    <source>
        <dbReference type="EMBL" id="CAI9770213.1"/>
    </source>
</evidence>
<dbReference type="InterPro" id="IPR018238">
    <property type="entry name" value="Glyco_hydro_14_CS"/>
</dbReference>
<evidence type="ECO:0000256" key="5">
    <source>
        <dbReference type="ARBA" id="ARBA00023277"/>
    </source>
</evidence>
<protein>
    <recommendedName>
        <fullName evidence="3 9">Beta-amylase</fullName>
        <ecNumber evidence="3 9">3.2.1.2</ecNumber>
    </recommendedName>
</protein>
<accession>A0AAD1ZI64</accession>
<evidence type="ECO:0000256" key="8">
    <source>
        <dbReference type="PIRSR" id="PIRSR601554-1"/>
    </source>
</evidence>
<dbReference type="GO" id="GO:0016161">
    <property type="term" value="F:beta-amylase activity"/>
    <property type="evidence" value="ECO:0007669"/>
    <property type="project" value="UniProtKB-EC"/>
</dbReference>
<evidence type="ECO:0000256" key="6">
    <source>
        <dbReference type="ARBA" id="ARBA00023295"/>
    </source>
</evidence>
<feature type="compositionally biased region" description="Polar residues" evidence="10">
    <location>
        <begin position="172"/>
        <end position="181"/>
    </location>
</feature>
<evidence type="ECO:0000256" key="1">
    <source>
        <dbReference type="ARBA" id="ARBA00000546"/>
    </source>
</evidence>
<dbReference type="Proteomes" id="UP000834106">
    <property type="component" value="Chromosome 10"/>
</dbReference>
<keyword evidence="6 9" id="KW-0326">Glycosidase</keyword>
<feature type="domain" description="BES1/BZR1 plant transcription factor N-terminal" evidence="11">
    <location>
        <begin position="74"/>
        <end position="208"/>
    </location>
</feature>
<dbReference type="GO" id="GO:0006355">
    <property type="term" value="P:regulation of DNA-templated transcription"/>
    <property type="evidence" value="ECO:0007669"/>
    <property type="project" value="UniProtKB-ARBA"/>
</dbReference>
<comment type="catalytic activity">
    <reaction evidence="1 9">
        <text>Hydrolysis of (1-&gt;4)-alpha-D-glucosidic linkages in polysaccharides so as to remove successive maltose units from the non-reducing ends of the chains.</text>
        <dbReference type="EC" id="3.2.1.2"/>
    </reaction>
</comment>
<dbReference type="EC" id="3.2.1.2" evidence="3 9"/>
<dbReference type="SUPFAM" id="SSF51445">
    <property type="entry name" value="(Trans)glycosidases"/>
    <property type="match status" value="1"/>
</dbReference>
<sequence length="697" mass="78318">MAAEMQRFGMSEDDDDDETGMDVKEEDDDDDDEEKNMATFDMVGGDLGIVSTSSSNRFMQHNQFQEQPTPQGGGSRRCRPQEEKERTKLRERQRRAITAKILAGLRRHGNYNLRVRADINDVIAALAREAGWVVLPDGTTFPSRSQVQGTRHAGGTSPTVVTSSPHMPAEHTSPTSLRGISPGYQSTVNYNASHMKGSIVSSPYDVSSSARSQSSAMMGDGGGMQSDPPLGGSIDSVQNRQVMDVSGKVQQRDFAGTPYVPVYVMLPLGVIDMKCELVDPDGLVKQLKVLKSINIDGVMVDCWWGIVEAHAPQEYNWNGYRRLFQIVRQLKMKLQVVMSFHECGGNVGDDVCIPLPHWVAEIGRSNPDIFFTDRVGRRNPECLSWGVDKERVLRGRTAIEVYFDYMRSFRIEFDEFFDDDIISTVVVGLGPCGELRYPSNPVKHGWRYPGVGEFQCYDQYMLKSLRKAAEIRGHSFWGRGPDNAGSYNSRPHETGFFCDGGDYDGYHGRFFLNWYSQVLVDHGDRVLSLANLAFEGTCIAAKISGIHWWYKTASHAAELTAGFYNPCNRDGYTAIMAMLKRHGAALNFTCSEMNMLDQHVDFSEALAEPEGLAWQVLNAAWDVCIPVSSENALLCHDRDGYNYLLEKAKPMSDPDGRHFSDFTYLKLSPHLLERHNFVEFERFIKRMHGEAVLEYQT</sequence>
<evidence type="ECO:0000256" key="7">
    <source>
        <dbReference type="ARBA" id="ARBA00023326"/>
    </source>
</evidence>
<dbReference type="FunFam" id="3.20.20.80:FF:000066">
    <property type="entry name" value="Beta-amylase"/>
    <property type="match status" value="1"/>
</dbReference>
<evidence type="ECO:0000256" key="9">
    <source>
        <dbReference type="RuleBase" id="RU000509"/>
    </source>
</evidence>
<evidence type="ECO:0000256" key="10">
    <source>
        <dbReference type="SAM" id="MobiDB-lite"/>
    </source>
</evidence>
<dbReference type="PANTHER" id="PTHR31352">
    <property type="entry name" value="BETA-AMYLASE 1, CHLOROPLASTIC"/>
    <property type="match status" value="1"/>
</dbReference>
<dbReference type="AlphaFoldDB" id="A0AAD1ZI64"/>
<feature type="compositionally biased region" description="Polar residues" evidence="10">
    <location>
        <begin position="50"/>
        <end position="70"/>
    </location>
</feature>
<dbReference type="GO" id="GO:0000272">
    <property type="term" value="P:polysaccharide catabolic process"/>
    <property type="evidence" value="ECO:0007669"/>
    <property type="project" value="UniProtKB-KW"/>
</dbReference>
<dbReference type="InterPro" id="IPR008540">
    <property type="entry name" value="BES1_N"/>
</dbReference>
<dbReference type="InterPro" id="IPR001554">
    <property type="entry name" value="Glyco_hydro_14"/>
</dbReference>
<dbReference type="PRINTS" id="PR00842">
    <property type="entry name" value="GLHYDLASE14B"/>
</dbReference>
<evidence type="ECO:0000256" key="2">
    <source>
        <dbReference type="ARBA" id="ARBA00005652"/>
    </source>
</evidence>
<evidence type="ECO:0000256" key="3">
    <source>
        <dbReference type="ARBA" id="ARBA00012594"/>
    </source>
</evidence>
<dbReference type="InterPro" id="IPR017853">
    <property type="entry name" value="GH"/>
</dbReference>